<evidence type="ECO:0000256" key="6">
    <source>
        <dbReference type="ARBA" id="ARBA00022840"/>
    </source>
</evidence>
<proteinExistence type="predicted"/>
<dbReference type="UniPathway" id="UPA00074">
    <property type="reaction ID" value="UER00131"/>
</dbReference>
<evidence type="ECO:0000259" key="7">
    <source>
        <dbReference type="Pfam" id="PF01259"/>
    </source>
</evidence>
<dbReference type="EC" id="6.3.2.6" evidence="2"/>
<keyword evidence="6" id="KW-0067">ATP-binding</keyword>
<reference evidence="8" key="1">
    <citation type="submission" date="2013-08" db="EMBL/GenBank/DDBJ databases">
        <authorList>
            <person name="Mendez C."/>
            <person name="Richter M."/>
            <person name="Ferrer M."/>
            <person name="Sanchez J."/>
        </authorList>
    </citation>
    <scope>NUCLEOTIDE SEQUENCE</scope>
</reference>
<name>T0Z911_9ZZZZ</name>
<organism evidence="8">
    <name type="scientific">mine drainage metagenome</name>
    <dbReference type="NCBI Taxonomy" id="410659"/>
    <lineage>
        <taxon>unclassified sequences</taxon>
        <taxon>metagenomes</taxon>
        <taxon>ecological metagenomes</taxon>
    </lineage>
</organism>
<dbReference type="InterPro" id="IPR018236">
    <property type="entry name" value="SAICAR_synthetase_CS"/>
</dbReference>
<dbReference type="Pfam" id="PF01259">
    <property type="entry name" value="SAICAR_synt"/>
    <property type="match status" value="1"/>
</dbReference>
<feature type="domain" description="SAICAR synthetase/ADE2 N-terminal" evidence="7">
    <location>
        <begin position="3"/>
        <end position="88"/>
    </location>
</feature>
<feature type="non-terminal residue" evidence="8">
    <location>
        <position position="1"/>
    </location>
</feature>
<evidence type="ECO:0000313" key="8">
    <source>
        <dbReference type="EMBL" id="EQD44461.1"/>
    </source>
</evidence>
<evidence type="ECO:0000256" key="2">
    <source>
        <dbReference type="ARBA" id="ARBA00012217"/>
    </source>
</evidence>
<comment type="pathway">
    <text evidence="1">Purine metabolism; IMP biosynthesis via de novo pathway; 5-amino-1-(5-phospho-D-ribosyl)imidazole-4-carboxamide from 5-amino-1-(5-phospho-D-ribosyl)imidazole-4-carboxylate: step 1/2.</text>
</comment>
<gene>
    <name evidence="8" type="ORF">B1B_13514</name>
</gene>
<dbReference type="PROSITE" id="PS01057">
    <property type="entry name" value="SAICAR_SYNTHETASE_1"/>
    <property type="match status" value="1"/>
</dbReference>
<dbReference type="GO" id="GO:0004639">
    <property type="term" value="F:phosphoribosylaminoimidazolesuccinocarboxamide synthase activity"/>
    <property type="evidence" value="ECO:0007669"/>
    <property type="project" value="UniProtKB-EC"/>
</dbReference>
<dbReference type="EMBL" id="AUZY01008896">
    <property type="protein sequence ID" value="EQD44461.1"/>
    <property type="molecule type" value="Genomic_DNA"/>
</dbReference>
<dbReference type="GO" id="GO:0006189">
    <property type="term" value="P:'de novo' IMP biosynthetic process"/>
    <property type="evidence" value="ECO:0007669"/>
    <property type="project" value="UniProtKB-UniPathway"/>
</dbReference>
<dbReference type="InterPro" id="IPR028923">
    <property type="entry name" value="SAICAR_synt/ADE2_N"/>
</dbReference>
<evidence type="ECO:0000256" key="1">
    <source>
        <dbReference type="ARBA" id="ARBA00004672"/>
    </source>
</evidence>
<dbReference type="SUPFAM" id="SSF56104">
    <property type="entry name" value="SAICAR synthase-like"/>
    <property type="match status" value="1"/>
</dbReference>
<keyword evidence="4" id="KW-0547">Nucleotide-binding</keyword>
<protein>
    <recommendedName>
        <fullName evidence="2">phosphoribosylaminoimidazolesuccinocarboxamide synthase</fullName>
        <ecNumber evidence="2">6.3.2.6</ecNumber>
    </recommendedName>
</protein>
<feature type="non-terminal residue" evidence="8">
    <location>
        <position position="89"/>
    </location>
</feature>
<dbReference type="Gene3D" id="3.30.470.20">
    <property type="entry name" value="ATP-grasp fold, B domain"/>
    <property type="match status" value="1"/>
</dbReference>
<reference evidence="8" key="2">
    <citation type="journal article" date="2014" name="ISME J.">
        <title>Microbial stratification in low pH oxic and suboxic macroscopic growths along an acid mine drainage.</title>
        <authorList>
            <person name="Mendez-Garcia C."/>
            <person name="Mesa V."/>
            <person name="Sprenger R.R."/>
            <person name="Richter M."/>
            <person name="Diez M.S."/>
            <person name="Solano J."/>
            <person name="Bargiela R."/>
            <person name="Golyshina O.V."/>
            <person name="Manteca A."/>
            <person name="Ramos J.L."/>
            <person name="Gallego J.R."/>
            <person name="Llorente I."/>
            <person name="Martins Dos Santos V.A."/>
            <person name="Jensen O.N."/>
            <person name="Pelaez A.I."/>
            <person name="Sanchez J."/>
            <person name="Ferrer M."/>
        </authorList>
    </citation>
    <scope>NUCLEOTIDE SEQUENCE</scope>
</reference>
<dbReference type="GO" id="GO:0005524">
    <property type="term" value="F:ATP binding"/>
    <property type="evidence" value="ECO:0007669"/>
    <property type="project" value="UniProtKB-KW"/>
</dbReference>
<accession>T0Z911</accession>
<evidence type="ECO:0000256" key="4">
    <source>
        <dbReference type="ARBA" id="ARBA00022741"/>
    </source>
</evidence>
<evidence type="ECO:0000256" key="5">
    <source>
        <dbReference type="ARBA" id="ARBA00022755"/>
    </source>
</evidence>
<comment type="caution">
    <text evidence="8">The sequence shown here is derived from an EMBL/GenBank/DDBJ whole genome shotgun (WGS) entry which is preliminary data.</text>
</comment>
<keyword evidence="3" id="KW-0436">Ligase</keyword>
<sequence>DYLVPLEVIVRYYLAGSMWDRVRAGKVAPADLGFPAGRTLEYGMRLPEPHFEVTTKLEPVDRLLTTAEALDLAAIDRADLDRIRESALR</sequence>
<keyword evidence="5" id="KW-0658">Purine biosynthesis</keyword>
<evidence type="ECO:0000256" key="3">
    <source>
        <dbReference type="ARBA" id="ARBA00022598"/>
    </source>
</evidence>
<dbReference type="AlphaFoldDB" id="T0Z911"/>